<evidence type="ECO:0000313" key="1">
    <source>
        <dbReference type="EMBL" id="CAD9680776.1"/>
    </source>
</evidence>
<dbReference type="AlphaFoldDB" id="A0A7S2WCZ9"/>
<accession>A0A7S2WCZ9</accession>
<organism evidence="2">
    <name type="scientific">Mucochytrium quahogii</name>
    <dbReference type="NCBI Taxonomy" id="96639"/>
    <lineage>
        <taxon>Eukaryota</taxon>
        <taxon>Sar</taxon>
        <taxon>Stramenopiles</taxon>
        <taxon>Bigyra</taxon>
        <taxon>Labyrinthulomycetes</taxon>
        <taxon>Thraustochytrida</taxon>
        <taxon>Thraustochytriidae</taxon>
        <taxon>Mucochytrium</taxon>
    </lineage>
</organism>
<dbReference type="EMBL" id="HBHK01011251">
    <property type="protein sequence ID" value="CAD9680791.1"/>
    <property type="molecule type" value="Transcribed_RNA"/>
</dbReference>
<dbReference type="EMBL" id="HBHK01011244">
    <property type="protein sequence ID" value="CAD9680776.1"/>
    <property type="molecule type" value="Transcribed_RNA"/>
</dbReference>
<dbReference type="GO" id="GO:0005739">
    <property type="term" value="C:mitochondrion"/>
    <property type="evidence" value="ECO:0007669"/>
    <property type="project" value="TreeGrafter"/>
</dbReference>
<dbReference type="PANTHER" id="PTHR18895:SF74">
    <property type="entry name" value="MTRF1L RELEASE FACTOR GLUTAMINE METHYLTRANSFERASE"/>
    <property type="match status" value="1"/>
</dbReference>
<reference evidence="2" key="1">
    <citation type="submission" date="2021-01" db="EMBL/GenBank/DDBJ databases">
        <authorList>
            <person name="Corre E."/>
            <person name="Pelletier E."/>
            <person name="Niang G."/>
            <person name="Scheremetjew M."/>
            <person name="Finn R."/>
            <person name="Kale V."/>
            <person name="Holt S."/>
            <person name="Cochrane G."/>
            <person name="Meng A."/>
            <person name="Brown T."/>
            <person name="Cohen L."/>
        </authorList>
    </citation>
    <scope>NUCLEOTIDE SEQUENCE</scope>
    <source>
        <strain evidence="2">NY070348D</strain>
    </source>
</reference>
<name>A0A7S2WCZ9_9STRA</name>
<evidence type="ECO:0000313" key="2">
    <source>
        <dbReference type="EMBL" id="CAD9680791.1"/>
    </source>
</evidence>
<proteinExistence type="predicted"/>
<dbReference type="InterPro" id="IPR050320">
    <property type="entry name" value="N5-glutamine_MTase"/>
</dbReference>
<dbReference type="InterPro" id="IPR029063">
    <property type="entry name" value="SAM-dependent_MTases_sf"/>
</dbReference>
<dbReference type="Gene3D" id="3.40.50.150">
    <property type="entry name" value="Vaccinia Virus protein VP39"/>
    <property type="match status" value="1"/>
</dbReference>
<dbReference type="PANTHER" id="PTHR18895">
    <property type="entry name" value="HEMK METHYLTRANSFERASE"/>
    <property type="match status" value="1"/>
</dbReference>
<protein>
    <submittedName>
        <fullName evidence="2">Uncharacterized protein</fullName>
    </submittedName>
</protein>
<gene>
    <name evidence="1" type="ORF">QSP1433_LOCUS7032</name>
    <name evidence="2" type="ORF">QSP1433_LOCUS7038</name>
</gene>
<dbReference type="SUPFAM" id="SSF53335">
    <property type="entry name" value="S-adenosyl-L-methionine-dependent methyltransferases"/>
    <property type="match status" value="1"/>
</dbReference>
<sequence>MKSKLLEVIGKRLASGIPEISGQRAWEEARDIVEHVQALRQGEHVFRGIHVTSLEETIDRLVDVRIEEQVPVAYITGYAHFWMQKYKVTPDVLIPRPCSEILVETAVKTLGQNNANSPGVLDLGTGSGCLLLSTLCEVQSANGVGKCGVVDVVSILLTLFARGRYLCRCSKVC</sequence>